<comment type="caution">
    <text evidence="1">The sequence shown here is derived from an EMBL/GenBank/DDBJ whole genome shotgun (WGS) entry which is preliminary data.</text>
</comment>
<dbReference type="AlphaFoldDB" id="A0A0G0VIN0"/>
<name>A0A0G0VIN0_9BACT</name>
<proteinExistence type="predicted"/>
<sequence>LDKFTTATTWTNVQAATTVTYSAGAVLRVITYTSSGSLKVRVYYNNVMIGSEQTVSDAGIISNTKHGLFSTYSGNTFDNFTLWARGSGTTKFTDAPFEELTATRNTTTKYNNSTASVQLVAGGTDANYLQSVNVGDTSTYNLIAYAYTTGAAVTTADLNLYYDTAELTTTFTPMGGTGWYKLTGSFTGVASAKDYGVRVKAGKTVYVDEMHLQVGTGTTQNMYVLNSNTGVTGLNVQGIINGTLNGVATYSKAGTISDADFSGGVSDGLMGIDTTNHRLYFREGGAWSYIARKKFDLNKVLAASDAGAIKFASHVTFGKDSGGVAKIASGSAEISIAFEKEYTSAPIVTASQLWDIDQSTLDVMGQLGTFILPKQKYIVAGVTTKGFTILLESSASAELKFGWTAAGIKN</sequence>
<gene>
    <name evidence="1" type="ORF">UU16_C0052G0012</name>
</gene>
<dbReference type="Gene3D" id="2.60.120.260">
    <property type="entry name" value="Galactose-binding domain-like"/>
    <property type="match status" value="1"/>
</dbReference>
<organism evidence="1 2">
    <name type="scientific">Candidatus Woesebacteria bacterium GW2011_GWA2_40_7</name>
    <dbReference type="NCBI Taxonomy" id="1618562"/>
    <lineage>
        <taxon>Bacteria</taxon>
        <taxon>Candidatus Woeseibacteriota</taxon>
    </lineage>
</organism>
<protein>
    <submittedName>
        <fullName evidence="1">Uncharacterized protein</fullName>
    </submittedName>
</protein>
<evidence type="ECO:0000313" key="1">
    <source>
        <dbReference type="EMBL" id="KKR71835.1"/>
    </source>
</evidence>
<dbReference type="Proteomes" id="UP000034013">
    <property type="component" value="Unassembled WGS sequence"/>
</dbReference>
<accession>A0A0G0VIN0</accession>
<feature type="non-terminal residue" evidence="1">
    <location>
        <position position="1"/>
    </location>
</feature>
<reference evidence="1 2" key="1">
    <citation type="journal article" date="2015" name="Nature">
        <title>rRNA introns, odd ribosomes, and small enigmatic genomes across a large radiation of phyla.</title>
        <authorList>
            <person name="Brown C.T."/>
            <person name="Hug L.A."/>
            <person name="Thomas B.C."/>
            <person name="Sharon I."/>
            <person name="Castelle C.J."/>
            <person name="Singh A."/>
            <person name="Wilkins M.J."/>
            <person name="Williams K.H."/>
            <person name="Banfield J.F."/>
        </authorList>
    </citation>
    <scope>NUCLEOTIDE SEQUENCE [LARGE SCALE GENOMIC DNA]</scope>
</reference>
<dbReference type="EMBL" id="LBZO01000052">
    <property type="protein sequence ID" value="KKR71835.1"/>
    <property type="molecule type" value="Genomic_DNA"/>
</dbReference>
<evidence type="ECO:0000313" key="2">
    <source>
        <dbReference type="Proteomes" id="UP000034013"/>
    </source>
</evidence>